<feature type="transmembrane region" description="Helical" evidence="2">
    <location>
        <begin position="68"/>
        <end position="93"/>
    </location>
</feature>
<keyword evidence="2" id="KW-0812">Transmembrane</keyword>
<dbReference type="InterPro" id="IPR045691">
    <property type="entry name" value="DUF6056"/>
</dbReference>
<keyword evidence="4" id="KW-1185">Reference proteome</keyword>
<feature type="transmembrane region" description="Helical" evidence="2">
    <location>
        <begin position="417"/>
        <end position="438"/>
    </location>
</feature>
<reference evidence="4" key="1">
    <citation type="submission" date="2023-06" db="EMBL/GenBank/DDBJ databases">
        <title>Identification and characterization of horizontal gene transfer across gut microbiota members of farm animals based on homology search.</title>
        <authorList>
            <person name="Zeman M."/>
            <person name="Kubasova T."/>
            <person name="Jahodarova E."/>
            <person name="Nykrynova M."/>
            <person name="Rychlik I."/>
        </authorList>
    </citation>
    <scope>NUCLEOTIDE SEQUENCE [LARGE SCALE GENOMIC DNA]</scope>
    <source>
        <strain evidence="4">154_Feed</strain>
    </source>
</reference>
<comment type="caution">
    <text evidence="3">The sequence shown here is derived from an EMBL/GenBank/DDBJ whole genome shotgun (WGS) entry which is preliminary data.</text>
</comment>
<evidence type="ECO:0000256" key="2">
    <source>
        <dbReference type="SAM" id="Phobius"/>
    </source>
</evidence>
<dbReference type="Pfam" id="PF19528">
    <property type="entry name" value="DUF6056"/>
    <property type="match status" value="1"/>
</dbReference>
<reference evidence="3 4" key="2">
    <citation type="submission" date="2023-06" db="EMBL/GenBank/DDBJ databases">
        <authorList>
            <person name="Zeman M."/>
            <person name="Kubasova T."/>
            <person name="Jahodarova E."/>
            <person name="Nykrynova M."/>
            <person name="Rychlik I."/>
        </authorList>
    </citation>
    <scope>NUCLEOTIDE SEQUENCE [LARGE SCALE GENOMIC DNA]</scope>
    <source>
        <strain evidence="3 4">154_Feed</strain>
    </source>
</reference>
<feature type="transmembrane region" description="Helical" evidence="2">
    <location>
        <begin position="351"/>
        <end position="373"/>
    </location>
</feature>
<feature type="transmembrane region" description="Helical" evidence="2">
    <location>
        <begin position="385"/>
        <end position="405"/>
    </location>
</feature>
<name>A0ABT7V876_9ACTN</name>
<feature type="region of interest" description="Disordered" evidence="1">
    <location>
        <begin position="1"/>
        <end position="33"/>
    </location>
</feature>
<dbReference type="EMBL" id="JAUDDZ010000004">
    <property type="protein sequence ID" value="MDM8274706.1"/>
    <property type="molecule type" value="Genomic_DNA"/>
</dbReference>
<feature type="transmembrane region" description="Helical" evidence="2">
    <location>
        <begin position="156"/>
        <end position="177"/>
    </location>
</feature>
<protein>
    <submittedName>
        <fullName evidence="3">DUF6056 family protein</fullName>
    </submittedName>
</protein>
<sequence length="573" mass="61041">MPTSRFAHVRPAGGGREAASEDGAPEPPEGRVLGRHARNQAVASGVADVAPVVEDPPVESGEAHSPRWLILLATALVALLALAFVPMLAISAFDHSYADDWHYGVDAYLALQAGGGLVEAVRAAVQEAVDTYTSWQGTYSAIVLMALQPGVFSESLYGLGAVGIMAVLVLSTGYVASVAVRDVCGGGRALWLSVTSMVLLLQTQLLPSPVEGFWWYNSAIYYTFYHSLMLLMAGISVRLLRARTRRGELSGAGSAVRAVLLVLLALVVAGGNFVTGLVTAVALFAATVAGLLRRPRRAALLVPALVVLVAGFAFSMAAPGNEARQTSQFAGDNLGVLLTLVRSGLAGVEYLVLWTNGYLVIALAAFVPPAVYLARRSRCSYRLPAVPAVASLLLFMASFTPTFFSMGNVGPGRVQNIRYDLFVLLAFLCVGWFVGWCVRRAEAGGYLRGASGAMAAGRLAPRAATALYATLAGVLALSFVALSVDERYVDDLTSISAATSLVTGVAQEYDQQVWERIDLIESTSQPVVEVPFYTVGPKVLFMGDIRDNMDNYINYRLAQWYGKDSIVGYHSQL</sequence>
<evidence type="ECO:0000313" key="3">
    <source>
        <dbReference type="EMBL" id="MDM8274706.1"/>
    </source>
</evidence>
<feature type="transmembrane region" description="Helical" evidence="2">
    <location>
        <begin position="249"/>
        <end position="267"/>
    </location>
</feature>
<dbReference type="RefSeq" id="WP_289544813.1">
    <property type="nucleotide sequence ID" value="NZ_JAUDDZ010000004.1"/>
</dbReference>
<proteinExistence type="predicted"/>
<evidence type="ECO:0000256" key="1">
    <source>
        <dbReference type="SAM" id="MobiDB-lite"/>
    </source>
</evidence>
<feature type="transmembrane region" description="Helical" evidence="2">
    <location>
        <begin position="459"/>
        <end position="482"/>
    </location>
</feature>
<keyword evidence="2" id="KW-1133">Transmembrane helix</keyword>
<evidence type="ECO:0000313" key="4">
    <source>
        <dbReference type="Proteomes" id="UP001529421"/>
    </source>
</evidence>
<feature type="transmembrane region" description="Helical" evidence="2">
    <location>
        <begin position="299"/>
        <end position="318"/>
    </location>
</feature>
<keyword evidence="2" id="KW-0472">Membrane</keyword>
<dbReference type="Proteomes" id="UP001529421">
    <property type="component" value="Unassembled WGS sequence"/>
</dbReference>
<feature type="transmembrane region" description="Helical" evidence="2">
    <location>
        <begin position="219"/>
        <end position="237"/>
    </location>
</feature>
<feature type="transmembrane region" description="Helical" evidence="2">
    <location>
        <begin position="189"/>
        <end position="207"/>
    </location>
</feature>
<accession>A0ABT7V876</accession>
<gene>
    <name evidence="3" type="ORF">QUW28_04230</name>
</gene>
<organism evidence="3 4">
    <name type="scientific">Enorma phocaeensis</name>
    <dbReference type="NCBI Taxonomy" id="1871019"/>
    <lineage>
        <taxon>Bacteria</taxon>
        <taxon>Bacillati</taxon>
        <taxon>Actinomycetota</taxon>
        <taxon>Coriobacteriia</taxon>
        <taxon>Coriobacteriales</taxon>
        <taxon>Coriobacteriaceae</taxon>
        <taxon>Enorma</taxon>
    </lineage>
</organism>
<feature type="transmembrane region" description="Helical" evidence="2">
    <location>
        <begin position="273"/>
        <end position="292"/>
    </location>
</feature>